<dbReference type="EMBL" id="ATBP01000233">
    <property type="protein sequence ID" value="ETR71704.1"/>
    <property type="molecule type" value="Genomic_DNA"/>
</dbReference>
<accession>A0A1V1PA99</accession>
<evidence type="ECO:0000313" key="1">
    <source>
        <dbReference type="EMBL" id="ETR71704.1"/>
    </source>
</evidence>
<reference evidence="2" key="1">
    <citation type="submission" date="2012-11" db="EMBL/GenBank/DDBJ databases">
        <authorList>
            <person name="Lucero-Rivera Y.E."/>
            <person name="Tovar-Ramirez D."/>
        </authorList>
    </citation>
    <scope>NUCLEOTIDE SEQUENCE [LARGE SCALE GENOMIC DNA]</scope>
    <source>
        <strain evidence="2">Araruama</strain>
    </source>
</reference>
<comment type="caution">
    <text evidence="1">The sequence shown here is derived from an EMBL/GenBank/DDBJ whole genome shotgun (WGS) entry which is preliminary data.</text>
</comment>
<dbReference type="InterPro" id="IPR043129">
    <property type="entry name" value="ATPase_NBD"/>
</dbReference>
<name>A0A1V1PA99_9BACT</name>
<evidence type="ECO:0000313" key="2">
    <source>
        <dbReference type="Proteomes" id="UP000189670"/>
    </source>
</evidence>
<organism evidence="1 2">
    <name type="scientific">Candidatus Magnetoglobus multicellularis str. Araruama</name>
    <dbReference type="NCBI Taxonomy" id="890399"/>
    <lineage>
        <taxon>Bacteria</taxon>
        <taxon>Pseudomonadati</taxon>
        <taxon>Thermodesulfobacteriota</taxon>
        <taxon>Desulfobacteria</taxon>
        <taxon>Desulfobacterales</taxon>
        <taxon>Desulfobacteraceae</taxon>
        <taxon>Candidatus Magnetoglobus</taxon>
    </lineage>
</organism>
<protein>
    <submittedName>
        <fullName evidence="1">DnaK-related protein</fullName>
    </submittedName>
</protein>
<sequence>MSEKQKRKGITEFGLPYEQEPAITKHLCQFLAQHQSSLPNFDPTHQMRQPDVVLFNGGSLKPKWIQNRICCAIQSWSQSKQEPEILKNPEPFLAVAVGAAYYGLVKMGHGIRVGSGSARSYYLGIETQQGKQAMCIVERGQEEGSERLFEDHTFEVLANQPVRFDLFSSSYRSGDNAGTLLNVDDSFSLLPPLQTVIQYGKRGNQQRLPVLIETQYSELGALSIWCKSRQTDHRWQLRFELRDKIKQHEVLALETLEESQIEQVRVAIGEVFSDKLEKPPEKLIQTISELIDRPKEDWPLSLLREIVDLMLALKKQRKISPQHESRWLNLTGFAIRPGFGDPLDEHRIAQLWKLFKPGPQNPRNPQVLTEWWIFWRRISGGLTAGQQRQFIQDLKPLFKSKKSASRKILPQERVELWMAIANLERLSSDDKIDWVNRLIDEMTPKKAKQQHWWALSRLCARELLYGSIDRVIHKEKVKQWIQWIMTQEWKNIKTCLCGYGTNGTKNW</sequence>
<proteinExistence type="predicted"/>
<gene>
    <name evidence="1" type="ORF">OMM_02288</name>
</gene>
<dbReference type="Proteomes" id="UP000189670">
    <property type="component" value="Unassembled WGS sequence"/>
</dbReference>
<dbReference type="AlphaFoldDB" id="A0A1V1PA99"/>
<dbReference type="SUPFAM" id="SSF53067">
    <property type="entry name" value="Actin-like ATPase domain"/>
    <property type="match status" value="1"/>
</dbReference>
<dbReference type="Pfam" id="PF12531">
    <property type="entry name" value="DUF3731"/>
    <property type="match status" value="1"/>
</dbReference>
<dbReference type="InterPro" id="IPR021030">
    <property type="entry name" value="DUF3731"/>
</dbReference>